<organism evidence="1 2">
    <name type="scientific">Psilocybe cf. subviscida</name>
    <dbReference type="NCBI Taxonomy" id="2480587"/>
    <lineage>
        <taxon>Eukaryota</taxon>
        <taxon>Fungi</taxon>
        <taxon>Dikarya</taxon>
        <taxon>Basidiomycota</taxon>
        <taxon>Agaricomycotina</taxon>
        <taxon>Agaricomycetes</taxon>
        <taxon>Agaricomycetidae</taxon>
        <taxon>Agaricales</taxon>
        <taxon>Agaricineae</taxon>
        <taxon>Strophariaceae</taxon>
        <taxon>Psilocybe</taxon>
    </lineage>
</organism>
<sequence length="351" mass="39896">MTPSPLPLEIYYRIIGHIADRTELCSLSLCCIAFRDEAQGKLFRHVSKLGFIEQGKFLDAIIASPKRLAPMVKYCRMTEGTRVESEGVLMRDAASPALLLMCNLTTLRIRDEALSYIDISALLHCSFQLITCEFGCLGGWDDVDPLLFTFLRTQSSLRHLTIHGNLAESTHKELFRDDPEWCPNIQSLSAKGSVICMFLAPHRHIQCLDWHYFSDTFGSSPLSKVKYLAFPVYNTAPNLSFLPRMTSLVLLDVSFFSYLEISKTLRFLKRTPQLQYLIVTVFLIYTIPEPSATEIARAAFKLCPTLRHVDISHTRGDSPTTFDRFYSPAISGEMECKTQQREDVYAWKAIP</sequence>
<evidence type="ECO:0000313" key="2">
    <source>
        <dbReference type="Proteomes" id="UP000567179"/>
    </source>
</evidence>
<evidence type="ECO:0008006" key="3">
    <source>
        <dbReference type="Google" id="ProtNLM"/>
    </source>
</evidence>
<name>A0A8H5BU82_9AGAR</name>
<gene>
    <name evidence="1" type="ORF">D9619_009500</name>
</gene>
<protein>
    <recommendedName>
        <fullName evidence="3">F-box domain-containing protein</fullName>
    </recommendedName>
</protein>
<dbReference type="OrthoDB" id="3232239at2759"/>
<dbReference type="AlphaFoldDB" id="A0A8H5BU82"/>
<keyword evidence="2" id="KW-1185">Reference proteome</keyword>
<dbReference type="Proteomes" id="UP000567179">
    <property type="component" value="Unassembled WGS sequence"/>
</dbReference>
<dbReference type="InterPro" id="IPR032675">
    <property type="entry name" value="LRR_dom_sf"/>
</dbReference>
<proteinExistence type="predicted"/>
<accession>A0A8H5BU82</accession>
<dbReference type="Gene3D" id="3.80.10.10">
    <property type="entry name" value="Ribonuclease Inhibitor"/>
    <property type="match status" value="1"/>
</dbReference>
<reference evidence="1 2" key="1">
    <citation type="journal article" date="2020" name="ISME J.">
        <title>Uncovering the hidden diversity of litter-decomposition mechanisms in mushroom-forming fungi.</title>
        <authorList>
            <person name="Floudas D."/>
            <person name="Bentzer J."/>
            <person name="Ahren D."/>
            <person name="Johansson T."/>
            <person name="Persson P."/>
            <person name="Tunlid A."/>
        </authorList>
    </citation>
    <scope>NUCLEOTIDE SEQUENCE [LARGE SCALE GENOMIC DNA]</scope>
    <source>
        <strain evidence="1 2">CBS 101986</strain>
    </source>
</reference>
<evidence type="ECO:0000313" key="1">
    <source>
        <dbReference type="EMBL" id="KAF5329490.1"/>
    </source>
</evidence>
<comment type="caution">
    <text evidence="1">The sequence shown here is derived from an EMBL/GenBank/DDBJ whole genome shotgun (WGS) entry which is preliminary data.</text>
</comment>
<dbReference type="SUPFAM" id="SSF52047">
    <property type="entry name" value="RNI-like"/>
    <property type="match status" value="1"/>
</dbReference>
<dbReference type="EMBL" id="JAACJJ010000002">
    <property type="protein sequence ID" value="KAF5329490.1"/>
    <property type="molecule type" value="Genomic_DNA"/>
</dbReference>